<evidence type="ECO:0000256" key="1">
    <source>
        <dbReference type="SAM" id="Phobius"/>
    </source>
</evidence>
<feature type="transmembrane region" description="Helical" evidence="1">
    <location>
        <begin position="149"/>
        <end position="166"/>
    </location>
</feature>
<name>A0A928TR56_UNCKA</name>
<accession>A0A928TR56</accession>
<evidence type="ECO:0000313" key="2">
    <source>
        <dbReference type="EMBL" id="MBE7525679.1"/>
    </source>
</evidence>
<feature type="transmembrane region" description="Helical" evidence="1">
    <location>
        <begin position="38"/>
        <end position="57"/>
    </location>
</feature>
<proteinExistence type="predicted"/>
<dbReference type="EMBL" id="JABTTY010000001">
    <property type="protein sequence ID" value="MBE7525679.1"/>
    <property type="molecule type" value="Genomic_DNA"/>
</dbReference>
<dbReference type="AlphaFoldDB" id="A0A928TR56"/>
<feature type="transmembrane region" description="Helical" evidence="1">
    <location>
        <begin position="72"/>
        <end position="90"/>
    </location>
</feature>
<comment type="caution">
    <text evidence="2">The sequence shown here is derived from an EMBL/GenBank/DDBJ whole genome shotgun (WGS) entry which is preliminary data.</text>
</comment>
<feature type="transmembrane region" description="Helical" evidence="1">
    <location>
        <begin position="12"/>
        <end position="31"/>
    </location>
</feature>
<keyword evidence="1" id="KW-1133">Transmembrane helix</keyword>
<organism evidence="2 3">
    <name type="scientific">candidate division WWE3 bacterium</name>
    <dbReference type="NCBI Taxonomy" id="2053526"/>
    <lineage>
        <taxon>Bacteria</taxon>
        <taxon>Katanobacteria</taxon>
    </lineage>
</organism>
<sequence length="177" mass="19537">MDILQNINWSVPTWDLFILLFFLVGSLLYGLSMGRDRVIVILVSVYMALAVVGNAPVLRDLNAFQLSVNENFVLQIGFFLGTFLVLFLLISRSGLMHTLGQNASNGGMLQTLVFSILQVGLFISIALSFVPQEVSGNLTEITKQIFTSYWGKSAWLIGPVAFMAMMPKSRKHTGDNG</sequence>
<gene>
    <name evidence="2" type="ORF">HS096_04825</name>
</gene>
<keyword evidence="1" id="KW-0812">Transmembrane</keyword>
<reference evidence="2" key="1">
    <citation type="submission" date="2020-05" db="EMBL/GenBank/DDBJ databases">
        <title>High-Quality Genomes of Partial-Nitritation/Anammox System by Hierarchical Clustering Based Hybrid Assembly.</title>
        <authorList>
            <person name="Liu L."/>
            <person name="Wang Y."/>
            <person name="Che Y."/>
            <person name="Chen Y."/>
            <person name="Xia Y."/>
            <person name="Luo R."/>
            <person name="Cheng S.H."/>
            <person name="Zheng C."/>
            <person name="Zhang T."/>
        </authorList>
    </citation>
    <scope>NUCLEOTIDE SEQUENCE</scope>
    <source>
        <strain evidence="2">H1_PAT1</strain>
    </source>
</reference>
<feature type="transmembrane region" description="Helical" evidence="1">
    <location>
        <begin position="111"/>
        <end position="129"/>
    </location>
</feature>
<protein>
    <submittedName>
        <fullName evidence="2">Uncharacterized protein</fullName>
    </submittedName>
</protein>
<keyword evidence="1" id="KW-0472">Membrane</keyword>
<evidence type="ECO:0000313" key="3">
    <source>
        <dbReference type="Proteomes" id="UP000710385"/>
    </source>
</evidence>
<dbReference type="Proteomes" id="UP000710385">
    <property type="component" value="Unassembled WGS sequence"/>
</dbReference>